<proteinExistence type="predicted"/>
<evidence type="ECO:0000259" key="4">
    <source>
        <dbReference type="Pfam" id="PF01156"/>
    </source>
</evidence>
<dbReference type="Proteomes" id="UP001501116">
    <property type="component" value="Unassembled WGS sequence"/>
</dbReference>
<dbReference type="RefSeq" id="WP_344422349.1">
    <property type="nucleotide sequence ID" value="NZ_BAAANN010000018.1"/>
</dbReference>
<feature type="domain" description="Inosine/uridine-preferring nucleoside hydrolase" evidence="4">
    <location>
        <begin position="5"/>
        <end position="301"/>
    </location>
</feature>
<dbReference type="PANTHER" id="PTHR12304">
    <property type="entry name" value="INOSINE-URIDINE PREFERRING NUCLEOSIDE HYDROLASE"/>
    <property type="match status" value="1"/>
</dbReference>
<evidence type="ECO:0000313" key="5">
    <source>
        <dbReference type="EMBL" id="GAA1968018.1"/>
    </source>
</evidence>
<evidence type="ECO:0000313" key="6">
    <source>
        <dbReference type="Proteomes" id="UP001501116"/>
    </source>
</evidence>
<protein>
    <submittedName>
        <fullName evidence="5">Nucleoside hydrolase</fullName>
    </submittedName>
</protein>
<dbReference type="GO" id="GO:0016787">
    <property type="term" value="F:hydrolase activity"/>
    <property type="evidence" value="ECO:0007669"/>
    <property type="project" value="UniProtKB-KW"/>
</dbReference>
<dbReference type="InterPro" id="IPR036452">
    <property type="entry name" value="Ribo_hydro-like"/>
</dbReference>
<reference evidence="5 6" key="1">
    <citation type="journal article" date="2019" name="Int. J. Syst. Evol. Microbiol.">
        <title>The Global Catalogue of Microorganisms (GCM) 10K type strain sequencing project: providing services to taxonomists for standard genome sequencing and annotation.</title>
        <authorList>
            <consortium name="The Broad Institute Genomics Platform"/>
            <consortium name="The Broad Institute Genome Sequencing Center for Infectious Disease"/>
            <person name="Wu L."/>
            <person name="Ma J."/>
        </authorList>
    </citation>
    <scope>NUCLEOTIDE SEQUENCE [LARGE SCALE GENOMIC DNA]</scope>
    <source>
        <strain evidence="5 6">JCM 14545</strain>
    </source>
</reference>
<gene>
    <name evidence="5" type="ORF">GCM10009754_46110</name>
</gene>
<keyword evidence="2" id="KW-0326">Glycosidase</keyword>
<name>A0ABN2REX1_9PSEU</name>
<keyword evidence="6" id="KW-1185">Reference proteome</keyword>
<comment type="caution">
    <text evidence="5">The sequence shown here is derived from an EMBL/GenBank/DDBJ whole genome shotgun (WGS) entry which is preliminary data.</text>
</comment>
<dbReference type="EMBL" id="BAAANN010000018">
    <property type="protein sequence ID" value="GAA1968018.1"/>
    <property type="molecule type" value="Genomic_DNA"/>
</dbReference>
<dbReference type="PANTHER" id="PTHR12304:SF4">
    <property type="entry name" value="URIDINE NUCLEOSIDASE"/>
    <property type="match status" value="1"/>
</dbReference>
<feature type="region of interest" description="Disordered" evidence="3">
    <location>
        <begin position="68"/>
        <end position="101"/>
    </location>
</feature>
<dbReference type="SUPFAM" id="SSF53590">
    <property type="entry name" value="Nucleoside hydrolase"/>
    <property type="match status" value="1"/>
</dbReference>
<dbReference type="InterPro" id="IPR023186">
    <property type="entry name" value="IUNH"/>
</dbReference>
<evidence type="ECO:0000256" key="2">
    <source>
        <dbReference type="ARBA" id="ARBA00023295"/>
    </source>
</evidence>
<dbReference type="Pfam" id="PF01156">
    <property type="entry name" value="IU_nuc_hydro"/>
    <property type="match status" value="1"/>
</dbReference>
<dbReference type="Gene3D" id="3.90.245.10">
    <property type="entry name" value="Ribonucleoside hydrolase-like"/>
    <property type="match status" value="1"/>
</dbReference>
<sequence>MGVKLIIDTDPGVDDALAIALAALSPDVDLLGVTTVFGNVPVATTTRNARGLLQLCGRPDVPVAQGAERPLVRPNPEYSRNVHGEDGLSGQAGALPAPERAPDETDAVSLLLSLLEAADEPVTLAPIGPMTNIALLLAAHPGIRAKIGRIVAMGGALEFGNKTPSAEFNIWADPEAAHRVLVEESVPLVLVPLDLTHKCAVDAAWLDRLGESGAVGAALKSMTGDYLGYYRQALGFEGIVIHDAVAIAEAIKPGILATTSYPVEVDIGLGPARGTTLVDRRTPRRESSSRVVDIALDTDFDGLRSFMLDGITGGRR</sequence>
<accession>A0ABN2REX1</accession>
<organism evidence="5 6">
    <name type="scientific">Amycolatopsis minnesotensis</name>
    <dbReference type="NCBI Taxonomy" id="337894"/>
    <lineage>
        <taxon>Bacteria</taxon>
        <taxon>Bacillati</taxon>
        <taxon>Actinomycetota</taxon>
        <taxon>Actinomycetes</taxon>
        <taxon>Pseudonocardiales</taxon>
        <taxon>Pseudonocardiaceae</taxon>
        <taxon>Amycolatopsis</taxon>
    </lineage>
</organism>
<evidence type="ECO:0000256" key="3">
    <source>
        <dbReference type="SAM" id="MobiDB-lite"/>
    </source>
</evidence>
<dbReference type="InterPro" id="IPR001910">
    <property type="entry name" value="Inosine/uridine_hydrolase_dom"/>
</dbReference>
<evidence type="ECO:0000256" key="1">
    <source>
        <dbReference type="ARBA" id="ARBA00022801"/>
    </source>
</evidence>
<keyword evidence="1 5" id="KW-0378">Hydrolase</keyword>